<protein>
    <recommendedName>
        <fullName evidence="4">NAD(+) diphosphatase</fullName>
        <ecNumber evidence="4">3.6.1.22</ecNumber>
    </recommendedName>
</protein>
<evidence type="ECO:0000313" key="11">
    <source>
        <dbReference type="EMBL" id="ADZ09930.1"/>
    </source>
</evidence>
<feature type="domain" description="Nudix hydrolase" evidence="10">
    <location>
        <begin position="163"/>
        <end position="288"/>
    </location>
</feature>
<dbReference type="STRING" id="877455.Metbo_1705"/>
<dbReference type="eggNOG" id="arCOG01076">
    <property type="taxonomic scope" value="Archaea"/>
</dbReference>
<dbReference type="PROSITE" id="PS51462">
    <property type="entry name" value="NUDIX"/>
    <property type="match status" value="1"/>
</dbReference>
<name>F0T9Q1_METLA</name>
<dbReference type="NCBIfam" id="NF001299">
    <property type="entry name" value="PRK00241.1"/>
    <property type="match status" value="1"/>
</dbReference>
<dbReference type="GO" id="GO:0019677">
    <property type="term" value="P:NAD+ catabolic process"/>
    <property type="evidence" value="ECO:0007669"/>
    <property type="project" value="TreeGrafter"/>
</dbReference>
<reference evidence="12" key="1">
    <citation type="submission" date="2011-02" db="EMBL/GenBank/DDBJ databases">
        <title>Complete sequence of Methanobacterium sp. AL-21.</title>
        <authorList>
            <consortium name="US DOE Joint Genome Institute"/>
            <person name="Lucas S."/>
            <person name="Copeland A."/>
            <person name="Lapidus A."/>
            <person name="Cheng J.-F."/>
            <person name="Goodwin L."/>
            <person name="Pitluck S."/>
            <person name="Chertkov O."/>
            <person name="Detter J.C."/>
            <person name="Han C."/>
            <person name="Tapia R."/>
            <person name="Land M."/>
            <person name="Hauser L."/>
            <person name="Kyrpides N."/>
            <person name="Ivanova N."/>
            <person name="Mikhailova N."/>
            <person name="Pagani I."/>
            <person name="Cadillo-Quiroz H."/>
            <person name="Imachi H."/>
            <person name="Zinder S."/>
            <person name="Liu W."/>
            <person name="Woyke T."/>
        </authorList>
    </citation>
    <scope>NUCLEOTIDE SEQUENCE [LARGE SCALE GENOMIC DNA]</scope>
    <source>
        <strain evidence="12">AL-21</strain>
    </source>
</reference>
<evidence type="ECO:0000256" key="2">
    <source>
        <dbReference type="ARBA" id="ARBA00001947"/>
    </source>
</evidence>
<keyword evidence="12" id="KW-1185">Reference proteome</keyword>
<dbReference type="KEGG" id="mel:Metbo_1705"/>
<accession>F0T9Q1</accession>
<dbReference type="InterPro" id="IPR049734">
    <property type="entry name" value="NudC-like_C"/>
</dbReference>
<dbReference type="GO" id="GO:0110153">
    <property type="term" value="F:RNA NAD-cap (NMN-forming) hydrolase activity"/>
    <property type="evidence" value="ECO:0007669"/>
    <property type="project" value="RHEA"/>
</dbReference>
<comment type="catalytic activity">
    <reaction evidence="9">
        <text>a 5'-end NAD(+)-phospho-ribonucleoside in mRNA + H2O = a 5'-end phospho-adenosine-phospho-ribonucleoside in mRNA + beta-nicotinamide D-ribonucleotide + 2 H(+)</text>
        <dbReference type="Rhea" id="RHEA:60876"/>
        <dbReference type="Rhea" id="RHEA-COMP:15698"/>
        <dbReference type="Rhea" id="RHEA-COMP:15719"/>
        <dbReference type="ChEBI" id="CHEBI:14649"/>
        <dbReference type="ChEBI" id="CHEBI:15377"/>
        <dbReference type="ChEBI" id="CHEBI:15378"/>
        <dbReference type="ChEBI" id="CHEBI:144029"/>
        <dbReference type="ChEBI" id="CHEBI:144051"/>
    </reaction>
    <physiologicalReaction direction="left-to-right" evidence="9">
        <dbReference type="Rhea" id="RHEA:60877"/>
    </physiologicalReaction>
</comment>
<dbReference type="PANTHER" id="PTHR42904:SF6">
    <property type="entry name" value="NAD-CAPPED RNA HYDROLASE NUDT12"/>
    <property type="match status" value="1"/>
</dbReference>
<dbReference type="CDD" id="cd03429">
    <property type="entry name" value="NUDIX_NADH_pyrophosphatase_Nudt13"/>
    <property type="match status" value="1"/>
</dbReference>
<evidence type="ECO:0000313" key="12">
    <source>
        <dbReference type="Proteomes" id="UP000007490"/>
    </source>
</evidence>
<sequence length="290" mass="33372">MNNYLSIFDEILVFMKRESIYNRYEPSVKPVSYSEEQSYWFIFKAENILINPKSSLKIPFHNDLDEISLVPLRKHYMGTLDDHPVYVVEVDAETEPWDGMEFLDLRSSYDILDEDIYLLAGRAVQIMNWDKNHRFCGKCGTETITLEDENAKICPECGFTSFTRISPAVITAIIKDDKLLMAKHSYGLKNRYALVAGFLEAGETLEEAVKREVMEEVGLEVDEIQYFGSQPWPFPNSLMVGFTAKYAGGEIKVDGKEIVDAKWFDANEVSRFPSKISIASELVEWFLDKY</sequence>
<proteinExistence type="inferred from homology"/>
<gene>
    <name evidence="11" type="ordered locus">Metbo_1705</name>
</gene>
<keyword evidence="5" id="KW-0479">Metal-binding</keyword>
<dbReference type="GeneID" id="10278162"/>
<dbReference type="PRINTS" id="PR00502">
    <property type="entry name" value="NUDIXFAMILY"/>
</dbReference>
<dbReference type="Proteomes" id="UP000007490">
    <property type="component" value="Chromosome"/>
</dbReference>
<dbReference type="RefSeq" id="WP_013645281.1">
    <property type="nucleotide sequence ID" value="NC_015216.1"/>
</dbReference>
<dbReference type="HOGENOM" id="CLU_037162_0_1_2"/>
<dbReference type="EMBL" id="CP002551">
    <property type="protein sequence ID" value="ADZ09930.1"/>
    <property type="molecule type" value="Genomic_DNA"/>
</dbReference>
<evidence type="ECO:0000259" key="10">
    <source>
        <dbReference type="PROSITE" id="PS51462"/>
    </source>
</evidence>
<dbReference type="Pfam" id="PF09296">
    <property type="entry name" value="NUDIX-like"/>
    <property type="match status" value="1"/>
</dbReference>
<dbReference type="Pfam" id="PF00293">
    <property type="entry name" value="NUDIX"/>
    <property type="match status" value="1"/>
</dbReference>
<dbReference type="SUPFAM" id="SSF55811">
    <property type="entry name" value="Nudix"/>
    <property type="match status" value="2"/>
</dbReference>
<comment type="similarity">
    <text evidence="3">Belongs to the Nudix hydrolase family. NudC subfamily.</text>
</comment>
<dbReference type="InterPro" id="IPR000086">
    <property type="entry name" value="NUDIX_hydrolase_dom"/>
</dbReference>
<dbReference type="Gene3D" id="3.90.79.10">
    <property type="entry name" value="Nucleoside Triphosphate Pyrophosphohydrolase"/>
    <property type="match status" value="1"/>
</dbReference>
<keyword evidence="6 11" id="KW-0378">Hydrolase</keyword>
<evidence type="ECO:0000256" key="1">
    <source>
        <dbReference type="ARBA" id="ARBA00001946"/>
    </source>
</evidence>
<dbReference type="InterPro" id="IPR050241">
    <property type="entry name" value="NAD-cap_RNA_hydrolase_NudC"/>
</dbReference>
<evidence type="ECO:0000256" key="7">
    <source>
        <dbReference type="ARBA" id="ARBA00022842"/>
    </source>
</evidence>
<comment type="cofactor">
    <cofactor evidence="2">
        <name>Zn(2+)</name>
        <dbReference type="ChEBI" id="CHEBI:29105"/>
    </cofactor>
</comment>
<dbReference type="GO" id="GO:0006742">
    <property type="term" value="P:NADP+ catabolic process"/>
    <property type="evidence" value="ECO:0007669"/>
    <property type="project" value="TreeGrafter"/>
</dbReference>
<dbReference type="InterPro" id="IPR020084">
    <property type="entry name" value="NUDIX_hydrolase_CS"/>
</dbReference>
<evidence type="ECO:0000256" key="3">
    <source>
        <dbReference type="ARBA" id="ARBA00009595"/>
    </source>
</evidence>
<dbReference type="Pfam" id="PF09297">
    <property type="entry name" value="Zn_ribbon_NUD"/>
    <property type="match status" value="1"/>
</dbReference>
<evidence type="ECO:0000256" key="9">
    <source>
        <dbReference type="ARBA" id="ARBA00023679"/>
    </source>
</evidence>
<dbReference type="InterPro" id="IPR020476">
    <property type="entry name" value="Nudix_hydrolase"/>
</dbReference>
<keyword evidence="7" id="KW-0460">Magnesium</keyword>
<reference evidence="11 12" key="2">
    <citation type="journal article" date="2014" name="Int. J. Syst. Evol. Microbiol.">
        <title>Methanobacterium paludis sp. nov. and a novel strain of Methanobacterium lacus isolated from northern peatlands.</title>
        <authorList>
            <person name="Cadillo-Quiroz H."/>
            <person name="Brauer S.L."/>
            <person name="Goodson N."/>
            <person name="Yavitt J.B."/>
            <person name="Zinder S.H."/>
        </authorList>
    </citation>
    <scope>NUCLEOTIDE SEQUENCE [LARGE SCALE GENOMIC DNA]</scope>
    <source>
        <strain evidence="11 12">AL-21</strain>
    </source>
</reference>
<dbReference type="GO" id="GO:0005829">
    <property type="term" value="C:cytosol"/>
    <property type="evidence" value="ECO:0007669"/>
    <property type="project" value="TreeGrafter"/>
</dbReference>
<evidence type="ECO:0000256" key="8">
    <source>
        <dbReference type="ARBA" id="ARBA00023027"/>
    </source>
</evidence>
<evidence type="ECO:0000256" key="5">
    <source>
        <dbReference type="ARBA" id="ARBA00022723"/>
    </source>
</evidence>
<evidence type="ECO:0000256" key="4">
    <source>
        <dbReference type="ARBA" id="ARBA00012381"/>
    </source>
</evidence>
<dbReference type="AlphaFoldDB" id="F0T9Q1"/>
<dbReference type="GO" id="GO:0046872">
    <property type="term" value="F:metal ion binding"/>
    <property type="evidence" value="ECO:0007669"/>
    <property type="project" value="UniProtKB-KW"/>
</dbReference>
<dbReference type="InterPro" id="IPR015375">
    <property type="entry name" value="NADH_PPase-like_N"/>
</dbReference>
<organism evidence="11 12">
    <name type="scientific">Methanobacterium lacus (strain AL-21)</name>
    <dbReference type="NCBI Taxonomy" id="877455"/>
    <lineage>
        <taxon>Archaea</taxon>
        <taxon>Methanobacteriati</taxon>
        <taxon>Methanobacteriota</taxon>
        <taxon>Methanomada group</taxon>
        <taxon>Methanobacteria</taxon>
        <taxon>Methanobacteriales</taxon>
        <taxon>Methanobacteriaceae</taxon>
        <taxon>Methanobacterium</taxon>
    </lineage>
</organism>
<evidence type="ECO:0000256" key="6">
    <source>
        <dbReference type="ARBA" id="ARBA00022801"/>
    </source>
</evidence>
<dbReference type="PANTHER" id="PTHR42904">
    <property type="entry name" value="NUDIX HYDROLASE, NUDC SUBFAMILY"/>
    <property type="match status" value="1"/>
</dbReference>
<comment type="cofactor">
    <cofactor evidence="1">
        <name>Mg(2+)</name>
        <dbReference type="ChEBI" id="CHEBI:18420"/>
    </cofactor>
</comment>
<dbReference type="InterPro" id="IPR015376">
    <property type="entry name" value="Znr_NADH_PPase"/>
</dbReference>
<dbReference type="GO" id="GO:0035529">
    <property type="term" value="F:NADH pyrophosphatase activity"/>
    <property type="evidence" value="ECO:0007669"/>
    <property type="project" value="TreeGrafter"/>
</dbReference>
<dbReference type="Gene3D" id="3.90.79.20">
    <property type="match status" value="1"/>
</dbReference>
<keyword evidence="8" id="KW-0520">NAD</keyword>
<dbReference type="EC" id="3.6.1.22" evidence="4"/>
<dbReference type="PROSITE" id="PS00893">
    <property type="entry name" value="NUDIX_BOX"/>
    <property type="match status" value="1"/>
</dbReference>
<dbReference type="InterPro" id="IPR015797">
    <property type="entry name" value="NUDIX_hydrolase-like_dom_sf"/>
</dbReference>